<organism evidence="2 3">
    <name type="scientific">Diplocarpon rosae</name>
    <dbReference type="NCBI Taxonomy" id="946125"/>
    <lineage>
        <taxon>Eukaryota</taxon>
        <taxon>Fungi</taxon>
        <taxon>Dikarya</taxon>
        <taxon>Ascomycota</taxon>
        <taxon>Pezizomycotina</taxon>
        <taxon>Leotiomycetes</taxon>
        <taxon>Helotiales</taxon>
        <taxon>Drepanopezizaceae</taxon>
        <taxon>Diplocarpon</taxon>
    </lineage>
</organism>
<reference evidence="2" key="1">
    <citation type="submission" date="2023-06" db="EMBL/GenBank/DDBJ databases">
        <title>Draft genome of Marssonina rosae.</title>
        <authorList>
            <person name="Cheng Q."/>
        </authorList>
    </citation>
    <scope>NUCLEOTIDE SEQUENCE</scope>
    <source>
        <strain evidence="2">R4</strain>
    </source>
</reference>
<protein>
    <submittedName>
        <fullName evidence="2">Uncharacterized protein</fullName>
    </submittedName>
</protein>
<sequence length="117" mass="12674">MLAEWGININININTTAVRCGAVRSGIIKALHVPGPEFRKQRTLISLGPQISSSTRPPSTGRKVSVDHASVRDCSHIKPEIWGGRMVEPSSDTCSAGQESPQILAEHITAQRLSARH</sequence>
<dbReference type="Proteomes" id="UP001285354">
    <property type="component" value="Unassembled WGS sequence"/>
</dbReference>
<comment type="caution">
    <text evidence="2">The sequence shown here is derived from an EMBL/GenBank/DDBJ whole genome shotgun (WGS) entry which is preliminary data.</text>
</comment>
<name>A0AAD9WHP3_9HELO</name>
<evidence type="ECO:0000256" key="1">
    <source>
        <dbReference type="SAM" id="MobiDB-lite"/>
    </source>
</evidence>
<evidence type="ECO:0000313" key="3">
    <source>
        <dbReference type="Proteomes" id="UP001285354"/>
    </source>
</evidence>
<dbReference type="EMBL" id="JAUBYV010000001">
    <property type="protein sequence ID" value="KAK2630106.1"/>
    <property type="molecule type" value="Genomic_DNA"/>
</dbReference>
<gene>
    <name evidence="2" type="ORF">QTJ16_000926</name>
</gene>
<keyword evidence="3" id="KW-1185">Reference proteome</keyword>
<proteinExistence type="predicted"/>
<accession>A0AAD9WHP3</accession>
<feature type="compositionally biased region" description="Polar residues" evidence="1">
    <location>
        <begin position="49"/>
        <end position="58"/>
    </location>
</feature>
<dbReference type="AlphaFoldDB" id="A0AAD9WHP3"/>
<feature type="region of interest" description="Disordered" evidence="1">
    <location>
        <begin position="48"/>
        <end position="68"/>
    </location>
</feature>
<evidence type="ECO:0000313" key="2">
    <source>
        <dbReference type="EMBL" id="KAK2630106.1"/>
    </source>
</evidence>